<sequence>MPGRGKGKVCVYGEDHLPELAGDLAGRTAPAAAGAAGRCPGGCGTSCRRAAAALAPAPRDPDHRDPTGRRPGESPVPDNRKPL</sequence>
<protein>
    <submittedName>
        <fullName evidence="2">Uncharacterized protein</fullName>
    </submittedName>
</protein>
<evidence type="ECO:0000313" key="2">
    <source>
        <dbReference type="EMBL" id="GAA1934026.1"/>
    </source>
</evidence>
<name>A0ABN2PVE3_9ACTN</name>
<evidence type="ECO:0000313" key="3">
    <source>
        <dbReference type="Proteomes" id="UP001501303"/>
    </source>
</evidence>
<dbReference type="EMBL" id="BAAAMJ010000076">
    <property type="protein sequence ID" value="GAA1934026.1"/>
    <property type="molecule type" value="Genomic_DNA"/>
</dbReference>
<comment type="caution">
    <text evidence="2">The sequence shown here is derived from an EMBL/GenBank/DDBJ whole genome shotgun (WGS) entry which is preliminary data.</text>
</comment>
<keyword evidence="3" id="KW-1185">Reference proteome</keyword>
<evidence type="ECO:0000256" key="1">
    <source>
        <dbReference type="SAM" id="MobiDB-lite"/>
    </source>
</evidence>
<feature type="region of interest" description="Disordered" evidence="1">
    <location>
        <begin position="54"/>
        <end position="83"/>
    </location>
</feature>
<accession>A0ABN2PVE3</accession>
<feature type="compositionally biased region" description="Basic and acidic residues" evidence="1">
    <location>
        <begin position="59"/>
        <end position="83"/>
    </location>
</feature>
<gene>
    <name evidence="2" type="ORF">GCM10009716_46440</name>
</gene>
<organism evidence="2 3">
    <name type="scientific">Streptomyces sodiiphilus</name>
    <dbReference type="NCBI Taxonomy" id="226217"/>
    <lineage>
        <taxon>Bacteria</taxon>
        <taxon>Bacillati</taxon>
        <taxon>Actinomycetota</taxon>
        <taxon>Actinomycetes</taxon>
        <taxon>Kitasatosporales</taxon>
        <taxon>Streptomycetaceae</taxon>
        <taxon>Streptomyces</taxon>
    </lineage>
</organism>
<reference evidence="2 3" key="1">
    <citation type="journal article" date="2019" name="Int. J. Syst. Evol. Microbiol.">
        <title>The Global Catalogue of Microorganisms (GCM) 10K type strain sequencing project: providing services to taxonomists for standard genome sequencing and annotation.</title>
        <authorList>
            <consortium name="The Broad Institute Genomics Platform"/>
            <consortium name="The Broad Institute Genome Sequencing Center for Infectious Disease"/>
            <person name="Wu L."/>
            <person name="Ma J."/>
        </authorList>
    </citation>
    <scope>NUCLEOTIDE SEQUENCE [LARGE SCALE GENOMIC DNA]</scope>
    <source>
        <strain evidence="2 3">JCM 13581</strain>
    </source>
</reference>
<dbReference type="Proteomes" id="UP001501303">
    <property type="component" value="Unassembled WGS sequence"/>
</dbReference>
<proteinExistence type="predicted"/>